<dbReference type="EMBL" id="KQ090353">
    <property type="protein sequence ID" value="KMS96907.1"/>
    <property type="molecule type" value="Genomic_DNA"/>
</dbReference>
<dbReference type="Proteomes" id="UP000035740">
    <property type="component" value="Unassembled WGS sequence"/>
</dbReference>
<dbReference type="Gramene" id="KMS96907">
    <property type="protein sequence ID" value="KMS96907"/>
    <property type="gene ID" value="BVRB_7g180520"/>
</dbReference>
<reference evidence="2 3" key="1">
    <citation type="journal article" date="2014" name="Nature">
        <title>The genome of the recently domesticated crop plant sugar beet (Beta vulgaris).</title>
        <authorList>
            <person name="Dohm J.C."/>
            <person name="Minoche A.E."/>
            <person name="Holtgrawe D."/>
            <person name="Capella-Gutierrez S."/>
            <person name="Zakrzewski F."/>
            <person name="Tafer H."/>
            <person name="Rupp O."/>
            <person name="Sorensen T.R."/>
            <person name="Stracke R."/>
            <person name="Reinhardt R."/>
            <person name="Goesmann A."/>
            <person name="Kraft T."/>
            <person name="Schulz B."/>
            <person name="Stadler P.F."/>
            <person name="Schmidt T."/>
            <person name="Gabaldon T."/>
            <person name="Lehrach H."/>
            <person name="Weisshaar B."/>
            <person name="Himmelbauer H."/>
        </authorList>
    </citation>
    <scope>NUCLEOTIDE SEQUENCE [LARGE SCALE GENOMIC DNA]</scope>
    <source>
        <tissue evidence="2">Taproot</tissue>
    </source>
</reference>
<evidence type="ECO:0000256" key="1">
    <source>
        <dbReference type="SAM" id="MobiDB-lite"/>
    </source>
</evidence>
<dbReference type="OrthoDB" id="72851at2759"/>
<evidence type="ECO:0000313" key="3">
    <source>
        <dbReference type="Proteomes" id="UP000035740"/>
    </source>
</evidence>
<organism evidence="2 3">
    <name type="scientific">Beta vulgaris subsp. vulgaris</name>
    <name type="common">Beet</name>
    <dbReference type="NCBI Taxonomy" id="3555"/>
    <lineage>
        <taxon>Eukaryota</taxon>
        <taxon>Viridiplantae</taxon>
        <taxon>Streptophyta</taxon>
        <taxon>Embryophyta</taxon>
        <taxon>Tracheophyta</taxon>
        <taxon>Spermatophyta</taxon>
        <taxon>Magnoliopsida</taxon>
        <taxon>eudicotyledons</taxon>
        <taxon>Gunneridae</taxon>
        <taxon>Pentapetalae</taxon>
        <taxon>Caryophyllales</taxon>
        <taxon>Chenopodiaceae</taxon>
        <taxon>Betoideae</taxon>
        <taxon>Beta</taxon>
    </lineage>
</organism>
<sequence>MSGRANEWIGTEKLGDSQKAKAHAKEKPGSFKTAVRKLRSKILDRMNLLELGIGVFLF</sequence>
<dbReference type="eggNOG" id="ENOG502QSF4">
    <property type="taxonomic scope" value="Eukaryota"/>
</dbReference>
<protein>
    <submittedName>
        <fullName evidence="2">Uncharacterized protein</fullName>
    </submittedName>
</protein>
<accession>A0A0J8BAF4</accession>
<proteinExistence type="predicted"/>
<dbReference type="AlphaFoldDB" id="A0A0J8BAF4"/>
<feature type="compositionally biased region" description="Basic and acidic residues" evidence="1">
    <location>
        <begin position="13"/>
        <end position="28"/>
    </location>
</feature>
<gene>
    <name evidence="2" type="ORF">BVRB_7g180520</name>
</gene>
<keyword evidence="3" id="KW-1185">Reference proteome</keyword>
<name>A0A0J8BAF4_BETVV</name>
<evidence type="ECO:0000313" key="2">
    <source>
        <dbReference type="EMBL" id="KMS96907.1"/>
    </source>
</evidence>
<feature type="region of interest" description="Disordered" evidence="1">
    <location>
        <begin position="1"/>
        <end position="28"/>
    </location>
</feature>